<dbReference type="Proteomes" id="UP001172101">
    <property type="component" value="Unassembled WGS sequence"/>
</dbReference>
<protein>
    <submittedName>
        <fullName evidence="2">Uncharacterized protein</fullName>
    </submittedName>
</protein>
<sequence>MYLLETLTLAWVAWVAWMAIYIPAISRVFIVGILVVLDIRTFFRIFITTHIYTH</sequence>
<feature type="transmembrane region" description="Helical" evidence="1">
    <location>
        <begin position="12"/>
        <end position="37"/>
    </location>
</feature>
<name>A0AA40E9R5_9PEZI</name>
<keyword evidence="1" id="KW-0472">Membrane</keyword>
<evidence type="ECO:0000256" key="1">
    <source>
        <dbReference type="SAM" id="Phobius"/>
    </source>
</evidence>
<reference evidence="2" key="1">
    <citation type="submission" date="2023-06" db="EMBL/GenBank/DDBJ databases">
        <title>Genome-scale phylogeny and comparative genomics of the fungal order Sordariales.</title>
        <authorList>
            <consortium name="Lawrence Berkeley National Laboratory"/>
            <person name="Hensen N."/>
            <person name="Bonometti L."/>
            <person name="Westerberg I."/>
            <person name="Brannstrom I.O."/>
            <person name="Guillou S."/>
            <person name="Cros-Aarteil S."/>
            <person name="Calhoun S."/>
            <person name="Haridas S."/>
            <person name="Kuo A."/>
            <person name="Mondo S."/>
            <person name="Pangilinan J."/>
            <person name="Riley R."/>
            <person name="LaButti K."/>
            <person name="Andreopoulos B."/>
            <person name="Lipzen A."/>
            <person name="Chen C."/>
            <person name="Yanf M."/>
            <person name="Daum C."/>
            <person name="Ng V."/>
            <person name="Clum A."/>
            <person name="Steindorff A."/>
            <person name="Ohm R."/>
            <person name="Martin F."/>
            <person name="Silar P."/>
            <person name="Natvig D."/>
            <person name="Lalanne C."/>
            <person name="Gautier V."/>
            <person name="Ament-velasquez S.L."/>
            <person name="Kruys A."/>
            <person name="Hutchinson M.I."/>
            <person name="Powell A.J."/>
            <person name="Barry K."/>
            <person name="Miller A.N."/>
            <person name="Grigoriev I.V."/>
            <person name="Debuchy R."/>
            <person name="Gladieux P."/>
            <person name="Thoren M.H."/>
            <person name="Johannesson H."/>
        </authorList>
    </citation>
    <scope>NUCLEOTIDE SEQUENCE</scope>
    <source>
        <strain evidence="2">SMH2392-1A</strain>
    </source>
</reference>
<keyword evidence="3" id="KW-1185">Reference proteome</keyword>
<dbReference type="EMBL" id="JAUIRO010000001">
    <property type="protein sequence ID" value="KAK0733609.1"/>
    <property type="molecule type" value="Genomic_DNA"/>
</dbReference>
<keyword evidence="1" id="KW-1133">Transmembrane helix</keyword>
<dbReference type="GeneID" id="85324132"/>
<comment type="caution">
    <text evidence="2">The sequence shown here is derived from an EMBL/GenBank/DDBJ whole genome shotgun (WGS) entry which is preliminary data.</text>
</comment>
<proteinExistence type="predicted"/>
<keyword evidence="1" id="KW-0812">Transmembrane</keyword>
<feature type="non-terminal residue" evidence="2">
    <location>
        <position position="54"/>
    </location>
</feature>
<evidence type="ECO:0000313" key="3">
    <source>
        <dbReference type="Proteomes" id="UP001172101"/>
    </source>
</evidence>
<dbReference type="RefSeq" id="XP_060302486.1">
    <property type="nucleotide sequence ID" value="XM_060440862.1"/>
</dbReference>
<accession>A0AA40E9R5</accession>
<evidence type="ECO:0000313" key="2">
    <source>
        <dbReference type="EMBL" id="KAK0733609.1"/>
    </source>
</evidence>
<dbReference type="AlphaFoldDB" id="A0AA40E9R5"/>
<gene>
    <name evidence="2" type="ORF">B0T26DRAFT_685086</name>
</gene>
<organism evidence="2 3">
    <name type="scientific">Lasiosphaeria miniovina</name>
    <dbReference type="NCBI Taxonomy" id="1954250"/>
    <lineage>
        <taxon>Eukaryota</taxon>
        <taxon>Fungi</taxon>
        <taxon>Dikarya</taxon>
        <taxon>Ascomycota</taxon>
        <taxon>Pezizomycotina</taxon>
        <taxon>Sordariomycetes</taxon>
        <taxon>Sordariomycetidae</taxon>
        <taxon>Sordariales</taxon>
        <taxon>Lasiosphaeriaceae</taxon>
        <taxon>Lasiosphaeria</taxon>
    </lineage>
</organism>